<keyword evidence="1" id="KW-0808">Transferase</keyword>
<dbReference type="AlphaFoldDB" id="A0A401UHH3"/>
<comment type="caution">
    <text evidence="1">The sequence shown here is derived from an EMBL/GenBank/DDBJ whole genome shotgun (WGS) entry which is preliminary data.</text>
</comment>
<keyword evidence="2" id="KW-1185">Reference proteome</keyword>
<keyword evidence="1" id="KW-0489">Methyltransferase</keyword>
<dbReference type="EMBL" id="BHYK01000003">
    <property type="protein sequence ID" value="GCD08995.1"/>
    <property type="molecule type" value="Genomic_DNA"/>
</dbReference>
<dbReference type="Proteomes" id="UP000287872">
    <property type="component" value="Unassembled WGS sequence"/>
</dbReference>
<dbReference type="NCBIfam" id="NF038110">
    <property type="entry name" value="Lys_methyl_FliB"/>
    <property type="match status" value="1"/>
</dbReference>
<reference evidence="1 2" key="1">
    <citation type="submission" date="2018-11" db="EMBL/GenBank/DDBJ databases">
        <title>Genome sequencing and assembly of Clostridium tagluense strain A121.</title>
        <authorList>
            <person name="Murakami T."/>
            <person name="Segawa T."/>
            <person name="Shcherbakova V.A."/>
            <person name="Mori H."/>
            <person name="Yoshimura Y."/>
        </authorList>
    </citation>
    <scope>NUCLEOTIDE SEQUENCE [LARGE SCALE GENOMIC DNA]</scope>
    <source>
        <strain evidence="1 2">A121</strain>
    </source>
</reference>
<evidence type="ECO:0000313" key="1">
    <source>
        <dbReference type="EMBL" id="GCD08995.1"/>
    </source>
</evidence>
<evidence type="ECO:0000313" key="2">
    <source>
        <dbReference type="Proteomes" id="UP000287872"/>
    </source>
</evidence>
<dbReference type="GO" id="GO:0032259">
    <property type="term" value="P:methylation"/>
    <property type="evidence" value="ECO:0007669"/>
    <property type="project" value="UniProtKB-KW"/>
</dbReference>
<organism evidence="1 2">
    <name type="scientific">Clostridium tagluense</name>
    <dbReference type="NCBI Taxonomy" id="360422"/>
    <lineage>
        <taxon>Bacteria</taxon>
        <taxon>Bacillati</taxon>
        <taxon>Bacillota</taxon>
        <taxon>Clostridia</taxon>
        <taxon>Eubacteriales</taxon>
        <taxon>Clostridiaceae</taxon>
        <taxon>Clostridium</taxon>
    </lineage>
</organism>
<sequence length="405" mass="47782">MNNNIILMPEYMKNFHCTSLDCKDDCCYGWKVTIDKDTYKKCKKVQKTALRNELSRHILIDKDRKTFNDYAYISIEKDKSCPFQCEEKLCKIHRDLGEEYLSLTCKNYPRLYAKVDSNFEVSLDMSCPEVVKLVLFNKELLAFEEVETDKDLNNSIGIVIDTKLTPIYNYFWDIRVGAITILQNRKLSIEQRLILVGLMINKIEESKKNGRLESIPDHIDYYVNKIDIDELKELIDSLPNNLEIQMKILEQIIAFSSNGTLRKNYVEHIEKFKKGLGIEGEIQIDECIKAYKEATKEYYQPYIKDREYIFENYLVNDVFQRMFPYRDDNFFNEYMILVLNYSIIRLLLTGMASCDKELTDTMVIDLIYSFSRAVLHNSMFIKSFIDALNENKFNTLSYMIVLIKN</sequence>
<protein>
    <submittedName>
        <fullName evidence="1">Lysine-N-methylase</fullName>
    </submittedName>
</protein>
<dbReference type="GO" id="GO:0008168">
    <property type="term" value="F:methyltransferase activity"/>
    <property type="evidence" value="ECO:0007669"/>
    <property type="project" value="UniProtKB-KW"/>
</dbReference>
<accession>A0A401UHH3</accession>
<dbReference type="OrthoDB" id="86584at2"/>
<name>A0A401UHH3_9CLOT</name>
<dbReference type="RefSeq" id="WP_124998001.1">
    <property type="nucleotide sequence ID" value="NZ_BHYK01000003.1"/>
</dbReference>
<gene>
    <name evidence="1" type="ORF">Ctaglu_06180</name>
</gene>
<proteinExistence type="predicted"/>